<protein>
    <recommendedName>
        <fullName evidence="10">Carboxylic ester hydrolase</fullName>
        <ecNumber evidence="10">3.1.1.-</ecNumber>
    </recommendedName>
</protein>
<evidence type="ECO:0000256" key="6">
    <source>
        <dbReference type="ARBA" id="ARBA00022801"/>
    </source>
</evidence>
<dbReference type="InterPro" id="IPR011118">
    <property type="entry name" value="Tannase/feruloyl_esterase"/>
</dbReference>
<evidence type="ECO:0000256" key="9">
    <source>
        <dbReference type="ARBA" id="ARBA00034075"/>
    </source>
</evidence>
<dbReference type="PANTHER" id="PTHR33938">
    <property type="entry name" value="FERULOYL ESTERASE B-RELATED"/>
    <property type="match status" value="1"/>
</dbReference>
<keyword evidence="8" id="KW-1015">Disulfide bond</keyword>
<evidence type="ECO:0000313" key="12">
    <source>
        <dbReference type="Proteomes" id="UP000799118"/>
    </source>
</evidence>
<evidence type="ECO:0000256" key="3">
    <source>
        <dbReference type="ARBA" id="ARBA00022651"/>
    </source>
</evidence>
<evidence type="ECO:0000256" key="2">
    <source>
        <dbReference type="ARBA" id="ARBA00022487"/>
    </source>
</evidence>
<keyword evidence="3" id="KW-0858">Xylan degradation</keyword>
<evidence type="ECO:0000313" key="11">
    <source>
        <dbReference type="EMBL" id="KAE9387417.1"/>
    </source>
</evidence>
<dbReference type="EMBL" id="ML769802">
    <property type="protein sequence ID" value="KAE9387417.1"/>
    <property type="molecule type" value="Genomic_DNA"/>
</dbReference>
<sequence>MDDVFNSVTEAMSRLKLGGAGIIKALVSGLHATSIAQGITKSSAEFNKSCSSIASQLESIIPNGTIYFSDLVLAGSSVEFPENHSSCNRPSQVVFEDTCRIALYVSTSNNSGVNMEAWLPRKWTGRFLSTGNGGLSGCIQYEDMAYGSALGFATVGTNNGHNGTSGEAFLNNLDVVEDFAYRSVLTGVSVGKTISKQFYSVPHAKSYYMGCSTGGRQGLKAAQDFPEHFDGIIAGAPAAAFSALESWHGYLHQITGPPGSPSFISPEQWNTLVDPDILDQCDTIDGVKDGILEDPNLCDYKPERLICPSHAKDRSTCLSGEQAKAIRKIFSPFYGSEGELLYPRLQPGSLNIVPNGPATVIYNDPNFNTTNLNLTDFSSEAANPFNIDTWNGDLSSLKSKSGKLLTWHGQADGLISSSNSERYYQHVGMGHCRGGPGAWAIGQSLAGTGGVVDEEMRRLKPDSEGGEGNVLMAMVRWVEQGIPPEELVGVKYVEDDKTLGVKRRRSHCRYPMRNVYDGVGDGDKMESWKCK</sequence>
<proteinExistence type="inferred from homology"/>
<name>A0A6A4GQD2_9AGAR</name>
<organism evidence="11 12">
    <name type="scientific">Gymnopus androsaceus JB14</name>
    <dbReference type="NCBI Taxonomy" id="1447944"/>
    <lineage>
        <taxon>Eukaryota</taxon>
        <taxon>Fungi</taxon>
        <taxon>Dikarya</taxon>
        <taxon>Basidiomycota</taxon>
        <taxon>Agaricomycotina</taxon>
        <taxon>Agaricomycetes</taxon>
        <taxon>Agaricomycetidae</taxon>
        <taxon>Agaricales</taxon>
        <taxon>Marasmiineae</taxon>
        <taxon>Omphalotaceae</taxon>
        <taxon>Gymnopus</taxon>
    </lineage>
</organism>
<dbReference type="AlphaFoldDB" id="A0A6A4GQD2"/>
<dbReference type="PANTHER" id="PTHR33938:SF15">
    <property type="entry name" value="FERULOYL ESTERASE B-RELATED"/>
    <property type="match status" value="1"/>
</dbReference>
<keyword evidence="6 10" id="KW-0378">Hydrolase</keyword>
<keyword evidence="3" id="KW-0119">Carbohydrate metabolism</keyword>
<comment type="catalytic activity">
    <reaction evidence="9">
        <text>feruloyl-polysaccharide + H2O = ferulate + polysaccharide.</text>
        <dbReference type="EC" id="3.1.1.73"/>
    </reaction>
</comment>
<comment type="similarity">
    <text evidence="1 10">Belongs to the tannase family.</text>
</comment>
<keyword evidence="4" id="KW-0479">Metal-binding</keyword>
<accession>A0A6A4GQD2</accession>
<evidence type="ECO:0000256" key="4">
    <source>
        <dbReference type="ARBA" id="ARBA00022723"/>
    </source>
</evidence>
<dbReference type="GO" id="GO:0045493">
    <property type="term" value="P:xylan catabolic process"/>
    <property type="evidence" value="ECO:0007669"/>
    <property type="project" value="UniProtKB-KW"/>
</dbReference>
<evidence type="ECO:0000256" key="1">
    <source>
        <dbReference type="ARBA" id="ARBA00006249"/>
    </source>
</evidence>
<keyword evidence="2" id="KW-0719">Serine esterase</keyword>
<gene>
    <name evidence="11" type="ORF">BT96DRAFT_968230</name>
</gene>
<keyword evidence="12" id="KW-1185">Reference proteome</keyword>
<dbReference type="GO" id="GO:0046872">
    <property type="term" value="F:metal ion binding"/>
    <property type="evidence" value="ECO:0007669"/>
    <property type="project" value="UniProtKB-KW"/>
</dbReference>
<evidence type="ECO:0000256" key="8">
    <source>
        <dbReference type="ARBA" id="ARBA00023157"/>
    </source>
</evidence>
<dbReference type="GO" id="GO:0030600">
    <property type="term" value="F:feruloyl esterase activity"/>
    <property type="evidence" value="ECO:0007669"/>
    <property type="project" value="UniProtKB-EC"/>
</dbReference>
<dbReference type="Gene3D" id="3.40.50.1820">
    <property type="entry name" value="alpha/beta hydrolase"/>
    <property type="match status" value="1"/>
</dbReference>
<keyword evidence="5" id="KW-0732">Signal</keyword>
<evidence type="ECO:0000256" key="5">
    <source>
        <dbReference type="ARBA" id="ARBA00022729"/>
    </source>
</evidence>
<dbReference type="SUPFAM" id="SSF53474">
    <property type="entry name" value="alpha/beta-Hydrolases"/>
    <property type="match status" value="1"/>
</dbReference>
<evidence type="ECO:0000256" key="7">
    <source>
        <dbReference type="ARBA" id="ARBA00022837"/>
    </source>
</evidence>
<dbReference type="Proteomes" id="UP000799118">
    <property type="component" value="Unassembled WGS sequence"/>
</dbReference>
<dbReference type="EC" id="3.1.1.-" evidence="10"/>
<dbReference type="InterPro" id="IPR029058">
    <property type="entry name" value="AB_hydrolase_fold"/>
</dbReference>
<dbReference type="Pfam" id="PF07519">
    <property type="entry name" value="Tannase"/>
    <property type="match status" value="1"/>
</dbReference>
<reference evidence="11" key="1">
    <citation type="journal article" date="2019" name="Environ. Microbiol.">
        <title>Fungal ecological strategies reflected in gene transcription - a case study of two litter decomposers.</title>
        <authorList>
            <person name="Barbi F."/>
            <person name="Kohler A."/>
            <person name="Barry K."/>
            <person name="Baskaran P."/>
            <person name="Daum C."/>
            <person name="Fauchery L."/>
            <person name="Ihrmark K."/>
            <person name="Kuo A."/>
            <person name="LaButti K."/>
            <person name="Lipzen A."/>
            <person name="Morin E."/>
            <person name="Grigoriev I.V."/>
            <person name="Henrissat B."/>
            <person name="Lindahl B."/>
            <person name="Martin F."/>
        </authorList>
    </citation>
    <scope>NUCLEOTIDE SEQUENCE</scope>
    <source>
        <strain evidence="11">JB14</strain>
    </source>
</reference>
<keyword evidence="7" id="KW-0106">Calcium</keyword>
<evidence type="ECO:0000256" key="10">
    <source>
        <dbReference type="RuleBase" id="RU361238"/>
    </source>
</evidence>
<dbReference type="OrthoDB" id="3039123at2759"/>
<keyword evidence="3" id="KW-0624">Polysaccharide degradation</keyword>